<protein>
    <submittedName>
        <fullName evidence="1">YbbR domain-containing protein</fullName>
    </submittedName>
</protein>
<comment type="caution">
    <text evidence="1">The sequence shown here is derived from an EMBL/GenBank/DDBJ whole genome shotgun (WGS) entry which is preliminary data.</text>
</comment>
<evidence type="ECO:0000313" key="2">
    <source>
        <dbReference type="Proteomes" id="UP001224359"/>
    </source>
</evidence>
<gene>
    <name evidence="1" type="ORF">J2S77_001455</name>
</gene>
<dbReference type="InterPro" id="IPR012505">
    <property type="entry name" value="YbbR"/>
</dbReference>
<reference evidence="1 2" key="1">
    <citation type="submission" date="2023-07" db="EMBL/GenBank/DDBJ databases">
        <title>Genomic Encyclopedia of Type Strains, Phase IV (KMG-IV): sequencing the most valuable type-strain genomes for metagenomic binning, comparative biology and taxonomic classification.</title>
        <authorList>
            <person name="Goeker M."/>
        </authorList>
    </citation>
    <scope>NUCLEOTIDE SEQUENCE [LARGE SCALE GENOMIC DNA]</scope>
    <source>
        <strain evidence="1 2">DSM 16460</strain>
    </source>
</reference>
<sequence>MDNWLKSPWVTRIVSLFLAILLYTTVAIDDANTSRSSDTFLPSGSTVTQTMEEVPLQVDLEQDDEYVVRGVPDTVDVTVEGPRSVITQTVRQQNFDVLVDLNNLGEGEHQVDVTHDGISSQLSVLVDPNQVNVTIENRATETFPIEVDLVGDDSLDPNDVFASEPQLSPGEVEITGSTTEIDEVSMVKAIVSLPELAQSGEVSGAPVRVYDSEGNELNVYVDPSSVDITADVSVTDKRYPVTHETTGELDEDLVLQDISLNPSSATLYGSIDRLDEINQLEPVNIDLSEVSESTTIEVDLSTPSDVNRIEPETVEAEIEVEEAVEDTIEDVELEVENLAEDREITFIEPNDEPILDVQLTGTEETLSNLTREDIRVWIDVEGQVEGEFYADVQFEGPNGVTLSSDQERVRVRVE</sequence>
<keyword evidence="2" id="KW-1185">Reference proteome</keyword>
<accession>A0ABT9VEV1</accession>
<dbReference type="PANTHER" id="PTHR37804">
    <property type="entry name" value="CDAA REGULATORY PROTEIN CDAR"/>
    <property type="match status" value="1"/>
</dbReference>
<dbReference type="InterPro" id="IPR053154">
    <property type="entry name" value="c-di-AMP_regulator"/>
</dbReference>
<name>A0ABT9VEV1_9BACI</name>
<evidence type="ECO:0000313" key="1">
    <source>
        <dbReference type="EMBL" id="MDQ0159491.1"/>
    </source>
</evidence>
<dbReference type="RefSeq" id="WP_306976005.1">
    <property type="nucleotide sequence ID" value="NZ_JAUSTQ010000004.1"/>
</dbReference>
<proteinExistence type="predicted"/>
<dbReference type="PANTHER" id="PTHR37804:SF1">
    <property type="entry name" value="CDAA REGULATORY PROTEIN CDAR"/>
    <property type="match status" value="1"/>
</dbReference>
<dbReference type="Gene3D" id="2.170.120.30">
    <property type="match status" value="2"/>
</dbReference>
<dbReference type="Proteomes" id="UP001224359">
    <property type="component" value="Unassembled WGS sequence"/>
</dbReference>
<dbReference type="EMBL" id="JAUSTQ010000004">
    <property type="protein sequence ID" value="MDQ0159491.1"/>
    <property type="molecule type" value="Genomic_DNA"/>
</dbReference>
<dbReference type="Gene3D" id="2.170.120.40">
    <property type="entry name" value="YbbR-like domain"/>
    <property type="match status" value="2"/>
</dbReference>
<dbReference type="Pfam" id="PF07949">
    <property type="entry name" value="YbbR"/>
    <property type="match status" value="3"/>
</dbReference>
<organism evidence="1 2">
    <name type="scientific">Alkalibacillus salilacus</name>
    <dbReference type="NCBI Taxonomy" id="284582"/>
    <lineage>
        <taxon>Bacteria</taxon>
        <taxon>Bacillati</taxon>
        <taxon>Bacillota</taxon>
        <taxon>Bacilli</taxon>
        <taxon>Bacillales</taxon>
        <taxon>Bacillaceae</taxon>
        <taxon>Alkalibacillus</taxon>
    </lineage>
</organism>